<gene>
    <name evidence="2" type="ORF">Y981_08685</name>
</gene>
<protein>
    <submittedName>
        <fullName evidence="2">Glucose-1-phosphate cytidylyltransferase</fullName>
    </submittedName>
</protein>
<feature type="domain" description="Nucleotidyl transferase" evidence="1">
    <location>
        <begin position="2"/>
        <end position="213"/>
    </location>
</feature>
<dbReference type="Gene3D" id="3.90.550.10">
    <property type="entry name" value="Spore Coat Polysaccharide Biosynthesis Protein SpsA, Chain A"/>
    <property type="match status" value="1"/>
</dbReference>
<dbReference type="InterPro" id="IPR029044">
    <property type="entry name" value="Nucleotide-diphossugar_trans"/>
</dbReference>
<dbReference type="Pfam" id="PF00483">
    <property type="entry name" value="NTP_transferase"/>
    <property type="match status" value="1"/>
</dbReference>
<dbReference type="OrthoDB" id="9788272at2"/>
<reference evidence="2 3" key="2">
    <citation type="journal article" date="2015" name="Biomed. Res. Int.">
        <title>Effects of Arsenite Resistance on the Growth and Functional Gene Expression of Leptospirillum ferriphilum and Acidithiobacillus thiooxidans in Pure Culture and Coculture.</title>
        <authorList>
            <person name="Jiang H."/>
            <person name="Liang Y."/>
            <person name="Yin H."/>
            <person name="Xiao Y."/>
            <person name="Guo X."/>
            <person name="Xu Y."/>
            <person name="Hu Q."/>
            <person name="Liu H."/>
            <person name="Liu X."/>
        </authorList>
    </citation>
    <scope>NUCLEOTIDE SEQUENCE [LARGE SCALE GENOMIC DNA]</scope>
    <source>
        <strain evidence="2 3">YSK</strain>
    </source>
</reference>
<dbReference type="RefSeq" id="WP_038505704.1">
    <property type="nucleotide sequence ID" value="NZ_CP007243.1"/>
</dbReference>
<evidence type="ECO:0000313" key="2">
    <source>
        <dbReference type="EMBL" id="AIA30797.1"/>
    </source>
</evidence>
<dbReference type="InterPro" id="IPR013446">
    <property type="entry name" value="G1P_cyt_trans-like"/>
</dbReference>
<keyword evidence="3" id="KW-1185">Reference proteome</keyword>
<reference evidence="3" key="1">
    <citation type="submission" date="2014-02" db="EMBL/GenBank/DDBJ databases">
        <title>Complete genome sequence and comparative genomic analysis of the nitrogen-fixing bacterium Leptospirillum ferriphilum YSK.</title>
        <authorList>
            <person name="Guo X."/>
            <person name="Yin H."/>
            <person name="Liang Y."/>
            <person name="Hu Q."/>
            <person name="Ma L."/>
            <person name="Xiao Y."/>
            <person name="Zhang X."/>
            <person name="Qiu G."/>
            <person name="Liu X."/>
        </authorList>
    </citation>
    <scope>NUCLEOTIDE SEQUENCE [LARGE SCALE GENOMIC DNA]</scope>
    <source>
        <strain evidence="3">YSK</strain>
    </source>
</reference>
<dbReference type="HOGENOM" id="CLU_029499_10_0_0"/>
<dbReference type="InterPro" id="IPR005835">
    <property type="entry name" value="NTP_transferase_dom"/>
</dbReference>
<evidence type="ECO:0000313" key="3">
    <source>
        <dbReference type="Proteomes" id="UP000027059"/>
    </source>
</evidence>
<dbReference type="NCBIfam" id="TIGR02623">
    <property type="entry name" value="G1P_cyt_trans"/>
    <property type="match status" value="1"/>
</dbReference>
<keyword evidence="2" id="KW-0548">Nucleotidyltransferase</keyword>
<dbReference type="EMBL" id="CP007243">
    <property type="protein sequence ID" value="AIA30797.1"/>
    <property type="molecule type" value="Genomic_DNA"/>
</dbReference>
<accession>A0A059Y029</accession>
<keyword evidence="2" id="KW-0808">Transferase</keyword>
<proteinExistence type="predicted"/>
<dbReference type="InterPro" id="IPR046981">
    <property type="entry name" value="G1P_cyt_trans"/>
</dbReference>
<evidence type="ECO:0000259" key="1">
    <source>
        <dbReference type="Pfam" id="PF00483"/>
    </source>
</evidence>
<dbReference type="Proteomes" id="UP000027059">
    <property type="component" value="Chromosome"/>
</dbReference>
<name>A0A059Y029_9BACT</name>
<dbReference type="PANTHER" id="PTHR47183">
    <property type="entry name" value="GLUCOSE-1-PHOSPHATE CYTIDYLYLTRANSFERASE-RELATED"/>
    <property type="match status" value="1"/>
</dbReference>
<dbReference type="GO" id="GO:0047343">
    <property type="term" value="F:glucose-1-phosphate cytidylyltransferase activity"/>
    <property type="evidence" value="ECO:0007669"/>
    <property type="project" value="InterPro"/>
</dbReference>
<sequence>MKAVILAGGLGTRLSEETTLKPKPMVEIGGKPIIWHIMKIYSAHGIHDFIICLGYKGYVIKEYFSNYFLHMSDVTIDMEKNQMTVHQNFAEPWKVTLVDTGEKTMIGGRIKRIIPYVQDDDCFCLTYGDGVGNVNITRTIEHHRSLGKLSTVTAVQLPGRFGSLRCDGDLVTGFQEKPQGDGAWINGGFFVLSPKVSNYIEGDETVWEREPMEKLAKDGQLSVYYHSDFWQPMDTLRDKTHLEELWAGGCAPWKIWQ</sequence>
<dbReference type="SUPFAM" id="SSF53448">
    <property type="entry name" value="Nucleotide-diphospho-sugar transferases"/>
    <property type="match status" value="1"/>
</dbReference>
<dbReference type="CDD" id="cd02524">
    <property type="entry name" value="G1P_cytidylyltransferase"/>
    <property type="match status" value="1"/>
</dbReference>
<dbReference type="AlphaFoldDB" id="A0A059Y029"/>
<dbReference type="GO" id="GO:0009243">
    <property type="term" value="P:O antigen biosynthetic process"/>
    <property type="evidence" value="ECO:0007669"/>
    <property type="project" value="InterPro"/>
</dbReference>
<dbReference type="PANTHER" id="PTHR47183:SF1">
    <property type="entry name" value="GLUCOSE-1-PHOSPHATE CYTIDYLYLTRANSFERASE"/>
    <property type="match status" value="1"/>
</dbReference>
<dbReference type="KEGG" id="lfp:Y981_08685"/>
<organism evidence="2 3">
    <name type="scientific">Leptospirillum ferriphilum YSK</name>
    <dbReference type="NCBI Taxonomy" id="1441628"/>
    <lineage>
        <taxon>Bacteria</taxon>
        <taxon>Pseudomonadati</taxon>
        <taxon>Nitrospirota</taxon>
        <taxon>Nitrospiria</taxon>
        <taxon>Nitrospirales</taxon>
        <taxon>Nitrospiraceae</taxon>
        <taxon>Leptospirillum</taxon>
    </lineage>
</organism>